<dbReference type="AlphaFoldDB" id="A0A8J8NTG4"/>
<comment type="caution">
    <text evidence="2">The sequence shown here is derived from an EMBL/GenBank/DDBJ whole genome shotgun (WGS) entry which is preliminary data.</text>
</comment>
<feature type="region of interest" description="Disordered" evidence="1">
    <location>
        <begin position="13"/>
        <end position="63"/>
    </location>
</feature>
<proteinExistence type="predicted"/>
<evidence type="ECO:0000313" key="2">
    <source>
        <dbReference type="EMBL" id="TNV81327.1"/>
    </source>
</evidence>
<accession>A0A8J8NTG4</accession>
<evidence type="ECO:0000256" key="1">
    <source>
        <dbReference type="SAM" id="MobiDB-lite"/>
    </source>
</evidence>
<feature type="compositionally biased region" description="Polar residues" evidence="1">
    <location>
        <begin position="13"/>
        <end position="22"/>
    </location>
</feature>
<gene>
    <name evidence="2" type="ORF">FGO68_gene760</name>
</gene>
<name>A0A8J8NTG4_HALGN</name>
<sequence>MFGEEVYNQFSNNFLSESTYQQEMEPPSRTDGVSARRTPPPAGNVPPLDAANPPQTGVAGNAGQPIQDAQQQIQLTPLETEKQEYMQTVDFIAMTFQAMLDSNLQQLSLSPVQVLNTIFDDERGLQPGMFHLYVNSIGNALWCEPCVFVCALIYQERYLAKMNEKYLRSRYHSANTVAMLCYSNCCNSIALGL</sequence>
<dbReference type="Proteomes" id="UP000785679">
    <property type="component" value="Unassembled WGS sequence"/>
</dbReference>
<evidence type="ECO:0000313" key="3">
    <source>
        <dbReference type="Proteomes" id="UP000785679"/>
    </source>
</evidence>
<reference evidence="2" key="1">
    <citation type="submission" date="2019-06" db="EMBL/GenBank/DDBJ databases">
        <authorList>
            <person name="Zheng W."/>
        </authorList>
    </citation>
    <scope>NUCLEOTIDE SEQUENCE</scope>
    <source>
        <strain evidence="2">QDHG01</strain>
    </source>
</reference>
<keyword evidence="3" id="KW-1185">Reference proteome</keyword>
<organism evidence="2 3">
    <name type="scientific">Halteria grandinella</name>
    <dbReference type="NCBI Taxonomy" id="5974"/>
    <lineage>
        <taxon>Eukaryota</taxon>
        <taxon>Sar</taxon>
        <taxon>Alveolata</taxon>
        <taxon>Ciliophora</taxon>
        <taxon>Intramacronucleata</taxon>
        <taxon>Spirotrichea</taxon>
        <taxon>Stichotrichia</taxon>
        <taxon>Sporadotrichida</taxon>
        <taxon>Halteriidae</taxon>
        <taxon>Halteria</taxon>
    </lineage>
</organism>
<protein>
    <submittedName>
        <fullName evidence="2">Uncharacterized protein</fullName>
    </submittedName>
</protein>
<dbReference type="EMBL" id="RRYP01006290">
    <property type="protein sequence ID" value="TNV81327.1"/>
    <property type="molecule type" value="Genomic_DNA"/>
</dbReference>